<dbReference type="EMBL" id="CAADFN010000101">
    <property type="protein sequence ID" value="VFK21728.1"/>
    <property type="molecule type" value="Genomic_DNA"/>
</dbReference>
<dbReference type="InterPro" id="IPR000998">
    <property type="entry name" value="MAM_dom"/>
</dbReference>
<dbReference type="InterPro" id="IPR013320">
    <property type="entry name" value="ConA-like_dom_sf"/>
</dbReference>
<evidence type="ECO:0000259" key="2">
    <source>
        <dbReference type="PROSITE" id="PS50060"/>
    </source>
</evidence>
<sequence length="515" mass="54193">MKTKSLSYRQGIALAILLSIFGAIPFAQATEYTTGFEADLGGWTTVKDTSFFDWARWTNNTPSGYTGPSRAYAGQYYLYLEASYGNAPGRIAYVESPNFEEAISQVTFHYHMYGGHMGTLAVEAFDGSTWKQVWAISGQQHPSHSSPWTRKQIALSGIVHKVRFKGTTGSGYRGDMAIDQVTVVTGEPQPPPWSRSGKDIFYTDGDSGNVGIGTTAPKVKLDVEGVTRVNDLKLDNKTTCGKLYTDASGNVQCGTDADSGDITSVTAGTGLSGGGSAGPVTLNVNTSQIQWRVNGDCPAGQSIRAISDVGGVTCETDDNSGGDITGVAAGTGLTGGGTSGTVMLNVNTSQIQNRVHSGCPAGQSIRVISAAGGVTCEPDDNSGGDITDVRPGYGLSGGGRSGPVSLSVNTSQIQKRVTMGCSVGQSIREIREDGKVVCGNVKNVTCRASGWSGWDSATGVNCGEGYLAGIRSYHKNHNEDRSFQYKCCFPEGTNPNTMTTCSGNYNTSWCVPSGW</sequence>
<dbReference type="InterPro" id="IPR051560">
    <property type="entry name" value="MAM_domain-containing"/>
</dbReference>
<dbReference type="SUPFAM" id="SSF49899">
    <property type="entry name" value="Concanavalin A-like lectins/glucanases"/>
    <property type="match status" value="1"/>
</dbReference>
<dbReference type="AlphaFoldDB" id="A0A450WXH1"/>
<gene>
    <name evidence="3" type="ORF">BECKLFY1418C_GA0070996_11017</name>
</gene>
<accession>A0A450WXH1</accession>
<dbReference type="GO" id="GO:0016020">
    <property type="term" value="C:membrane"/>
    <property type="evidence" value="ECO:0007669"/>
    <property type="project" value="InterPro"/>
</dbReference>
<reference evidence="3" key="1">
    <citation type="submission" date="2019-02" db="EMBL/GenBank/DDBJ databases">
        <authorList>
            <person name="Gruber-Vodicka R. H."/>
            <person name="Seah K. B. B."/>
        </authorList>
    </citation>
    <scope>NUCLEOTIDE SEQUENCE</scope>
    <source>
        <strain evidence="3">BECK_BY7</strain>
    </source>
</reference>
<dbReference type="PANTHER" id="PTHR23282">
    <property type="entry name" value="APICAL ENDOSOMAL GLYCOPROTEIN PRECURSOR"/>
    <property type="match status" value="1"/>
</dbReference>
<dbReference type="Pfam" id="PF00629">
    <property type="entry name" value="MAM"/>
    <property type="match status" value="1"/>
</dbReference>
<dbReference type="PROSITE" id="PS50060">
    <property type="entry name" value="MAM_2"/>
    <property type="match status" value="1"/>
</dbReference>
<feature type="signal peptide" evidence="1">
    <location>
        <begin position="1"/>
        <end position="29"/>
    </location>
</feature>
<dbReference type="CDD" id="cd06263">
    <property type="entry name" value="MAM"/>
    <property type="match status" value="1"/>
</dbReference>
<evidence type="ECO:0000313" key="3">
    <source>
        <dbReference type="EMBL" id="VFK21728.1"/>
    </source>
</evidence>
<evidence type="ECO:0000256" key="1">
    <source>
        <dbReference type="SAM" id="SignalP"/>
    </source>
</evidence>
<organism evidence="3">
    <name type="scientific">Candidatus Kentrum sp. LFY</name>
    <dbReference type="NCBI Taxonomy" id="2126342"/>
    <lineage>
        <taxon>Bacteria</taxon>
        <taxon>Pseudomonadati</taxon>
        <taxon>Pseudomonadota</taxon>
        <taxon>Gammaproteobacteria</taxon>
        <taxon>Candidatus Kentrum</taxon>
    </lineage>
</organism>
<dbReference type="Gene3D" id="2.60.120.200">
    <property type="match status" value="1"/>
</dbReference>
<protein>
    <submittedName>
        <fullName evidence="3">Dermatopontin</fullName>
    </submittedName>
</protein>
<feature type="chain" id="PRO_5019175682" evidence="1">
    <location>
        <begin position="30"/>
        <end position="515"/>
    </location>
</feature>
<name>A0A450WXH1_9GAMM</name>
<keyword evidence="1" id="KW-0732">Signal</keyword>
<dbReference type="PANTHER" id="PTHR23282:SF101">
    <property type="entry name" value="MAM DOMAIN-CONTAINING PROTEIN"/>
    <property type="match status" value="1"/>
</dbReference>
<dbReference type="SMART" id="SM00137">
    <property type="entry name" value="MAM"/>
    <property type="match status" value="1"/>
</dbReference>
<proteinExistence type="predicted"/>
<feature type="domain" description="MAM" evidence="2">
    <location>
        <begin position="32"/>
        <end position="191"/>
    </location>
</feature>